<keyword evidence="3" id="KW-1185">Reference proteome</keyword>
<reference evidence="2" key="1">
    <citation type="submission" date="2009-09" db="EMBL/GenBank/DDBJ databases">
        <authorList>
            <person name="Weinstock G."/>
            <person name="Sodergren E."/>
            <person name="Clifton S."/>
            <person name="Fulton L."/>
            <person name="Fulton B."/>
            <person name="Courtney L."/>
            <person name="Fronick C."/>
            <person name="Harrison M."/>
            <person name="Strong C."/>
            <person name="Farmer C."/>
            <person name="Delahaunty K."/>
            <person name="Markovic C."/>
            <person name="Hall O."/>
            <person name="Minx P."/>
            <person name="Tomlinson C."/>
            <person name="Mitreva M."/>
            <person name="Nelson J."/>
            <person name="Hou S."/>
            <person name="Wollam A."/>
            <person name="Pepin K.H."/>
            <person name="Johnson M."/>
            <person name="Bhonagiri V."/>
            <person name="Nash W.E."/>
            <person name="Warren W."/>
            <person name="Chinwalla A."/>
            <person name="Mardis E.R."/>
            <person name="Wilson R.K."/>
        </authorList>
    </citation>
    <scope>NUCLEOTIDE SEQUENCE [LARGE SCALE GENOMIC DNA]</scope>
    <source>
        <strain evidence="2">DSM 20583</strain>
    </source>
</reference>
<proteinExistence type="predicted"/>
<comment type="caution">
    <text evidence="2">The sequence shown here is derived from an EMBL/GenBank/DDBJ whole genome shotgun (WGS) entry which is preliminary data.</text>
</comment>
<dbReference type="EMBL" id="ABYU02000032">
    <property type="protein sequence ID" value="EEX20814.1"/>
    <property type="molecule type" value="Genomic_DNA"/>
</dbReference>
<accession>C9LAQ2</accession>
<evidence type="ECO:0000313" key="3">
    <source>
        <dbReference type="Proteomes" id="UP000003755"/>
    </source>
</evidence>
<dbReference type="Pfam" id="PF03050">
    <property type="entry name" value="DDE_Tnp_IS66"/>
    <property type="match status" value="1"/>
</dbReference>
<dbReference type="Proteomes" id="UP000003755">
    <property type="component" value="Unassembled WGS sequence"/>
</dbReference>
<name>C9LAQ2_BLAHA</name>
<dbReference type="InterPro" id="IPR052344">
    <property type="entry name" value="Transposase-related"/>
</dbReference>
<dbReference type="AlphaFoldDB" id="C9LAQ2"/>
<feature type="non-terminal residue" evidence="2">
    <location>
        <position position="136"/>
    </location>
</feature>
<dbReference type="InterPro" id="IPR004291">
    <property type="entry name" value="Transposase_IS66_central"/>
</dbReference>
<organism evidence="2 3">
    <name type="scientific">Blautia hansenii DSM 20583</name>
    <dbReference type="NCBI Taxonomy" id="537007"/>
    <lineage>
        <taxon>Bacteria</taxon>
        <taxon>Bacillati</taxon>
        <taxon>Bacillota</taxon>
        <taxon>Clostridia</taxon>
        <taxon>Lachnospirales</taxon>
        <taxon>Lachnospiraceae</taxon>
        <taxon>Blautia</taxon>
    </lineage>
</organism>
<protein>
    <recommendedName>
        <fullName evidence="1">Transposase IS66 central domain-containing protein</fullName>
    </recommendedName>
</protein>
<feature type="non-terminal residue" evidence="2">
    <location>
        <position position="1"/>
    </location>
</feature>
<sequence>NWCIRLAEEYLSILYDHLHEELYFYHVIQADETPVLVNHDGRKAGSKSWMWVYRSGHLYQDRQIVLYEYQQTRNASHPREFLKGYDGICVTDGYQVYHTLEKELEELTIAGCWVHCRRRFDEALKLIPKPSQKESN</sequence>
<dbReference type="PANTHER" id="PTHR33678">
    <property type="entry name" value="BLL1576 PROTEIN"/>
    <property type="match status" value="1"/>
</dbReference>
<dbReference type="RefSeq" id="WP_003023087.1">
    <property type="nucleotide sequence ID" value="NZ_GG698590.1"/>
</dbReference>
<evidence type="ECO:0000259" key="1">
    <source>
        <dbReference type="Pfam" id="PF03050"/>
    </source>
</evidence>
<feature type="domain" description="Transposase IS66 central" evidence="1">
    <location>
        <begin position="1"/>
        <end position="128"/>
    </location>
</feature>
<evidence type="ECO:0000313" key="2">
    <source>
        <dbReference type="EMBL" id="EEX20814.1"/>
    </source>
</evidence>
<dbReference type="HOGENOM" id="CLU_1869348_0_0_9"/>
<gene>
    <name evidence="2" type="ORF">BLAHAN_06505</name>
</gene>